<dbReference type="AlphaFoldDB" id="A0A8H6KU78"/>
<evidence type="ECO:0000256" key="1">
    <source>
        <dbReference type="SAM" id="MobiDB-lite"/>
    </source>
</evidence>
<keyword evidence="3" id="KW-1185">Reference proteome</keyword>
<dbReference type="EMBL" id="WIGM01000146">
    <property type="protein sequence ID" value="KAF6837233.1"/>
    <property type="molecule type" value="Genomic_DNA"/>
</dbReference>
<gene>
    <name evidence="2" type="ORF">CMUS01_05078</name>
</gene>
<evidence type="ECO:0000313" key="3">
    <source>
        <dbReference type="Proteomes" id="UP000639643"/>
    </source>
</evidence>
<proteinExistence type="predicted"/>
<sequence length="102" mass="11072">MPLTPFAPDSPMKTLQALLSVVPPLTPVPDLRFATGHTENASDGNGRIRPPSTAFDVFLGLFARPDHAAARRFPKLLPRTPARPGGPGRPQDRAMPRRRVVS</sequence>
<reference evidence="2" key="1">
    <citation type="journal article" date="2020" name="Phytopathology">
        <title>Genome Sequence Resources of Colletotrichum truncatum, C. plurivorum, C. musicola, and C. sojae: Four Species Pathogenic to Soybean (Glycine max).</title>
        <authorList>
            <person name="Rogerio F."/>
            <person name="Boufleur T.R."/>
            <person name="Ciampi-Guillardi M."/>
            <person name="Sukno S.A."/>
            <person name="Thon M.R."/>
            <person name="Massola Junior N.S."/>
            <person name="Baroncelli R."/>
        </authorList>
    </citation>
    <scope>NUCLEOTIDE SEQUENCE</scope>
    <source>
        <strain evidence="2">LFN0074</strain>
    </source>
</reference>
<name>A0A8H6KU78_9PEZI</name>
<organism evidence="2 3">
    <name type="scientific">Colletotrichum musicola</name>
    <dbReference type="NCBI Taxonomy" id="2175873"/>
    <lineage>
        <taxon>Eukaryota</taxon>
        <taxon>Fungi</taxon>
        <taxon>Dikarya</taxon>
        <taxon>Ascomycota</taxon>
        <taxon>Pezizomycotina</taxon>
        <taxon>Sordariomycetes</taxon>
        <taxon>Hypocreomycetidae</taxon>
        <taxon>Glomerellales</taxon>
        <taxon>Glomerellaceae</taxon>
        <taxon>Colletotrichum</taxon>
        <taxon>Colletotrichum orchidearum species complex</taxon>
    </lineage>
</organism>
<accession>A0A8H6KU78</accession>
<comment type="caution">
    <text evidence="2">The sequence shown here is derived from an EMBL/GenBank/DDBJ whole genome shotgun (WGS) entry which is preliminary data.</text>
</comment>
<dbReference type="Proteomes" id="UP000639643">
    <property type="component" value="Unassembled WGS sequence"/>
</dbReference>
<evidence type="ECO:0000313" key="2">
    <source>
        <dbReference type="EMBL" id="KAF6837233.1"/>
    </source>
</evidence>
<feature type="region of interest" description="Disordered" evidence="1">
    <location>
        <begin position="70"/>
        <end position="102"/>
    </location>
</feature>
<protein>
    <submittedName>
        <fullName evidence="2">Uncharacterized protein</fullName>
    </submittedName>
</protein>